<dbReference type="InParanoid" id="M4B1F9"/>
<feature type="chain" id="PRO_5004048753" description="RxLR effector candidate protein" evidence="1">
    <location>
        <begin position="24"/>
        <end position="97"/>
    </location>
</feature>
<name>M4B1F9_HYAAE</name>
<evidence type="ECO:0000313" key="2">
    <source>
        <dbReference type="EnsemblProtists" id="HpaP800106"/>
    </source>
</evidence>
<sequence length="97" mass="10732">MGWRLLWCLALSSLCWKTPITRCANECCEIPGHGCVVHTRDARNGHRWQCKVDCCVCWGSNRGFYYGGQVLVECGTSLQEPSGFASCSERALGRGVC</sequence>
<organism evidence="2 3">
    <name type="scientific">Hyaloperonospora arabidopsidis (strain Emoy2)</name>
    <name type="common">Downy mildew agent</name>
    <name type="synonym">Peronospora arabidopsidis</name>
    <dbReference type="NCBI Taxonomy" id="559515"/>
    <lineage>
        <taxon>Eukaryota</taxon>
        <taxon>Sar</taxon>
        <taxon>Stramenopiles</taxon>
        <taxon>Oomycota</taxon>
        <taxon>Peronosporomycetes</taxon>
        <taxon>Peronosporales</taxon>
        <taxon>Peronosporaceae</taxon>
        <taxon>Hyaloperonospora</taxon>
    </lineage>
</organism>
<dbReference type="VEuPathDB" id="FungiDB:HpaG800106"/>
<proteinExistence type="predicted"/>
<evidence type="ECO:0000313" key="3">
    <source>
        <dbReference type="Proteomes" id="UP000011713"/>
    </source>
</evidence>
<dbReference type="AlphaFoldDB" id="M4B1F9"/>
<dbReference type="EMBL" id="JH597776">
    <property type="status" value="NOT_ANNOTATED_CDS"/>
    <property type="molecule type" value="Genomic_DNA"/>
</dbReference>
<accession>M4B1F9</accession>
<dbReference type="HOGENOM" id="CLU_2351116_0_0_1"/>
<keyword evidence="1" id="KW-0732">Signal</keyword>
<protein>
    <recommendedName>
        <fullName evidence="4">RxLR effector candidate protein</fullName>
    </recommendedName>
</protein>
<dbReference type="EnsemblProtists" id="HpaT800106">
    <property type="protein sequence ID" value="HpaP800106"/>
    <property type="gene ID" value="HpaG800106"/>
</dbReference>
<feature type="signal peptide" evidence="1">
    <location>
        <begin position="1"/>
        <end position="23"/>
    </location>
</feature>
<evidence type="ECO:0000256" key="1">
    <source>
        <dbReference type="SAM" id="SignalP"/>
    </source>
</evidence>
<evidence type="ECO:0008006" key="4">
    <source>
        <dbReference type="Google" id="ProtNLM"/>
    </source>
</evidence>
<reference evidence="2" key="2">
    <citation type="submission" date="2015-06" db="UniProtKB">
        <authorList>
            <consortium name="EnsemblProtists"/>
        </authorList>
    </citation>
    <scope>IDENTIFICATION</scope>
    <source>
        <strain evidence="2">Emoy2</strain>
    </source>
</reference>
<dbReference type="Proteomes" id="UP000011713">
    <property type="component" value="Unassembled WGS sequence"/>
</dbReference>
<reference evidence="3" key="1">
    <citation type="journal article" date="2010" name="Science">
        <title>Signatures of adaptation to obligate biotrophy in the Hyaloperonospora arabidopsidis genome.</title>
        <authorList>
            <person name="Baxter L."/>
            <person name="Tripathy S."/>
            <person name="Ishaque N."/>
            <person name="Boot N."/>
            <person name="Cabral A."/>
            <person name="Kemen E."/>
            <person name="Thines M."/>
            <person name="Ah-Fong A."/>
            <person name="Anderson R."/>
            <person name="Badejoko W."/>
            <person name="Bittner-Eddy P."/>
            <person name="Boore J.L."/>
            <person name="Chibucos M.C."/>
            <person name="Coates M."/>
            <person name="Dehal P."/>
            <person name="Delehaunty K."/>
            <person name="Dong S."/>
            <person name="Downton P."/>
            <person name="Dumas B."/>
            <person name="Fabro G."/>
            <person name="Fronick C."/>
            <person name="Fuerstenberg S.I."/>
            <person name="Fulton L."/>
            <person name="Gaulin E."/>
            <person name="Govers F."/>
            <person name="Hughes L."/>
            <person name="Humphray S."/>
            <person name="Jiang R.H."/>
            <person name="Judelson H."/>
            <person name="Kamoun S."/>
            <person name="Kyung K."/>
            <person name="Meijer H."/>
            <person name="Minx P."/>
            <person name="Morris P."/>
            <person name="Nelson J."/>
            <person name="Phuntumart V."/>
            <person name="Qutob D."/>
            <person name="Rehmany A."/>
            <person name="Rougon-Cardoso A."/>
            <person name="Ryden P."/>
            <person name="Torto-Alalibo T."/>
            <person name="Studholme D."/>
            <person name="Wang Y."/>
            <person name="Win J."/>
            <person name="Wood J."/>
            <person name="Clifton S.W."/>
            <person name="Rogers J."/>
            <person name="Van den Ackerveken G."/>
            <person name="Jones J.D."/>
            <person name="McDowell J.M."/>
            <person name="Beynon J."/>
            <person name="Tyler B.M."/>
        </authorList>
    </citation>
    <scope>NUCLEOTIDE SEQUENCE [LARGE SCALE GENOMIC DNA]</scope>
    <source>
        <strain evidence="3">Emoy2</strain>
    </source>
</reference>
<keyword evidence="3" id="KW-1185">Reference proteome</keyword>